<protein>
    <submittedName>
        <fullName evidence="6">Molybdate ABC transporter substrate-binding protein</fullName>
    </submittedName>
</protein>
<evidence type="ECO:0000256" key="3">
    <source>
        <dbReference type="ARBA" id="ARBA00022729"/>
    </source>
</evidence>
<reference evidence="6 7" key="1">
    <citation type="submission" date="2019-08" db="EMBL/GenBank/DDBJ databases">
        <authorList>
            <person name="Lei W."/>
        </authorList>
    </citation>
    <scope>NUCLEOTIDE SEQUENCE [LARGE SCALE GENOMIC DNA]</scope>
    <source>
        <strain evidence="6 7">CCUG 58627</strain>
    </source>
</reference>
<keyword evidence="4" id="KW-0500">Molybdenum</keyword>
<feature type="binding site" evidence="4">
    <location>
        <position position="169"/>
    </location>
    <ligand>
        <name>molybdate</name>
        <dbReference type="ChEBI" id="CHEBI:36264"/>
    </ligand>
</feature>
<keyword evidence="2 4" id="KW-0479">Metal-binding</keyword>
<dbReference type="Proteomes" id="UP000320791">
    <property type="component" value="Unassembled WGS sequence"/>
</dbReference>
<feature type="binding site" evidence="4">
    <location>
        <position position="187"/>
    </location>
    <ligand>
        <name>molybdate</name>
        <dbReference type="ChEBI" id="CHEBI:36264"/>
    </ligand>
</feature>
<dbReference type="Pfam" id="PF13531">
    <property type="entry name" value="SBP_bac_11"/>
    <property type="match status" value="1"/>
</dbReference>
<comment type="caution">
    <text evidence="6">The sequence shown here is derived from an EMBL/GenBank/DDBJ whole genome shotgun (WGS) entry which is preliminary data.</text>
</comment>
<feature type="signal peptide" evidence="5">
    <location>
        <begin position="1"/>
        <end position="21"/>
    </location>
</feature>
<feature type="binding site" evidence="4">
    <location>
        <position position="68"/>
    </location>
    <ligand>
        <name>molybdate</name>
        <dbReference type="ChEBI" id="CHEBI:36264"/>
    </ligand>
</feature>
<organism evidence="6 7">
    <name type="scientific">Corynebacterium canis</name>
    <dbReference type="NCBI Taxonomy" id="679663"/>
    <lineage>
        <taxon>Bacteria</taxon>
        <taxon>Bacillati</taxon>
        <taxon>Actinomycetota</taxon>
        <taxon>Actinomycetes</taxon>
        <taxon>Mycobacteriales</taxon>
        <taxon>Corynebacteriaceae</taxon>
        <taxon>Corynebacterium</taxon>
    </lineage>
</organism>
<dbReference type="SUPFAM" id="SSF53850">
    <property type="entry name" value="Periplasmic binding protein-like II"/>
    <property type="match status" value="1"/>
</dbReference>
<dbReference type="AlphaFoldDB" id="A0A5C5UTL8"/>
<comment type="similarity">
    <text evidence="1">Belongs to the bacterial solute-binding protein ModA family.</text>
</comment>
<feature type="chain" id="PRO_5039258117" evidence="5">
    <location>
        <begin position="22"/>
        <end position="252"/>
    </location>
</feature>
<accession>A0A5C5UTL8</accession>
<dbReference type="InterPro" id="IPR050682">
    <property type="entry name" value="ModA/WtpA"/>
</dbReference>
<dbReference type="EMBL" id="VOHM01000002">
    <property type="protein sequence ID" value="TWT28830.1"/>
    <property type="molecule type" value="Genomic_DNA"/>
</dbReference>
<evidence type="ECO:0000256" key="4">
    <source>
        <dbReference type="PIRSR" id="PIRSR004846-1"/>
    </source>
</evidence>
<dbReference type="OrthoDB" id="9785015at2"/>
<dbReference type="GO" id="GO:0030973">
    <property type="term" value="F:molybdate ion binding"/>
    <property type="evidence" value="ECO:0007669"/>
    <property type="project" value="TreeGrafter"/>
</dbReference>
<dbReference type="PROSITE" id="PS51257">
    <property type="entry name" value="PROKAR_LIPOPROTEIN"/>
    <property type="match status" value="1"/>
</dbReference>
<proteinExistence type="inferred from homology"/>
<evidence type="ECO:0000256" key="5">
    <source>
        <dbReference type="SAM" id="SignalP"/>
    </source>
</evidence>
<dbReference type="Gene3D" id="3.40.190.10">
    <property type="entry name" value="Periplasmic binding protein-like II"/>
    <property type="match status" value="2"/>
</dbReference>
<keyword evidence="7" id="KW-1185">Reference proteome</keyword>
<keyword evidence="3 5" id="KW-0732">Signal</keyword>
<dbReference type="RefSeq" id="WP_146323286.1">
    <property type="nucleotide sequence ID" value="NZ_BAABLR010000075.1"/>
</dbReference>
<feature type="binding site" evidence="4">
    <location>
        <position position="45"/>
    </location>
    <ligand>
        <name>molybdate</name>
        <dbReference type="ChEBI" id="CHEBI:36264"/>
    </ligand>
</feature>
<name>A0A5C5UTL8_9CORY</name>
<dbReference type="PANTHER" id="PTHR30632">
    <property type="entry name" value="MOLYBDATE-BINDING PERIPLASMIC PROTEIN"/>
    <property type="match status" value="1"/>
</dbReference>
<evidence type="ECO:0000313" key="7">
    <source>
        <dbReference type="Proteomes" id="UP000320791"/>
    </source>
</evidence>
<dbReference type="GO" id="GO:0015689">
    <property type="term" value="P:molybdate ion transport"/>
    <property type="evidence" value="ECO:0007669"/>
    <property type="project" value="InterPro"/>
</dbReference>
<dbReference type="PIRSF" id="PIRSF004846">
    <property type="entry name" value="ModA"/>
    <property type="match status" value="1"/>
</dbReference>
<dbReference type="NCBIfam" id="TIGR01256">
    <property type="entry name" value="modA"/>
    <property type="match status" value="1"/>
</dbReference>
<evidence type="ECO:0000313" key="6">
    <source>
        <dbReference type="EMBL" id="TWT28830.1"/>
    </source>
</evidence>
<gene>
    <name evidence="6" type="primary">modA</name>
    <name evidence="6" type="ORF">FRX94_01170</name>
</gene>
<sequence length="252" mass="26274">MKKVQRAAAAALILGTATACSGGGETTATDSSAVAEPVMVLAAASTRVLNEDIDSMSELELSFVNAGSSTLVQQLIDGSPGDILITADKATMDRAVEAGVVADPRVIATNHLVLVTPQDNPARITGVDESLRGAQVVACDSQVPCGRSTEKFVEKLLPGLEFVSREHSVTDVLGKVTSGEADAGWVYSSDALAAGDSVKVFEVPGAEEDPNEYLAAVVSASQRQQDAEQIIELIDAKDADTMWTEHGFTPSK</sequence>
<evidence type="ECO:0000256" key="2">
    <source>
        <dbReference type="ARBA" id="ARBA00022723"/>
    </source>
</evidence>
<dbReference type="GO" id="GO:0046872">
    <property type="term" value="F:metal ion binding"/>
    <property type="evidence" value="ECO:0007669"/>
    <property type="project" value="UniProtKB-KW"/>
</dbReference>
<dbReference type="PANTHER" id="PTHR30632:SF0">
    <property type="entry name" value="SULFATE-BINDING PROTEIN"/>
    <property type="match status" value="1"/>
</dbReference>
<dbReference type="InterPro" id="IPR005950">
    <property type="entry name" value="ModA"/>
</dbReference>
<evidence type="ECO:0000256" key="1">
    <source>
        <dbReference type="ARBA" id="ARBA00009175"/>
    </source>
</evidence>